<keyword evidence="4" id="KW-1185">Reference proteome</keyword>
<evidence type="ECO:0000259" key="2">
    <source>
        <dbReference type="SMART" id="SM00062"/>
    </source>
</evidence>
<gene>
    <name evidence="3" type="ORF">G9U52_30515</name>
</gene>
<protein>
    <submittedName>
        <fullName evidence="3">Amino acid ABC transporter substrate-binding protein</fullName>
    </submittedName>
</protein>
<dbReference type="CDD" id="cd13530">
    <property type="entry name" value="PBP2_peptides_like"/>
    <property type="match status" value="1"/>
</dbReference>
<name>A0ABX0JG09_9BACL</name>
<sequence>MKQIHSSNGSLHSKTNREKGSTMKRVLIILFMLSLIASITACGTKTDTTQGTAQSSAAPAKQEAVANDTLAKIKKDGKIVIGTTGNFRPYSYMDSNNQLVGYDIEWGNMIAKELGVKAEFVTGQFAGLIPGLIANKFDVLMSGANITEERKQSIDFSASYSQDGAVAVIKKGTNAVQDIADIKGKVVGVNAGSAFEAAVKRIGGYKDLKTYPGAAESFADLLAGRVDVVAIGVVSAAEYIKNSPSGKDIEMVGGTFEVKDVGVGLRKNDELKKEIDRIIEMKKKDGTYNKLTQQYFGLTFDK</sequence>
<dbReference type="Proteomes" id="UP001165962">
    <property type="component" value="Unassembled WGS sequence"/>
</dbReference>
<dbReference type="Gene3D" id="3.40.190.10">
    <property type="entry name" value="Periplasmic binding protein-like II"/>
    <property type="match status" value="2"/>
</dbReference>
<evidence type="ECO:0000313" key="3">
    <source>
        <dbReference type="EMBL" id="NHN34156.1"/>
    </source>
</evidence>
<dbReference type="SMART" id="SM00062">
    <property type="entry name" value="PBPb"/>
    <property type="match status" value="1"/>
</dbReference>
<evidence type="ECO:0000256" key="1">
    <source>
        <dbReference type="ARBA" id="ARBA00022729"/>
    </source>
</evidence>
<accession>A0ABX0JG09</accession>
<dbReference type="Pfam" id="PF00497">
    <property type="entry name" value="SBP_bac_3"/>
    <property type="match status" value="1"/>
</dbReference>
<dbReference type="PANTHER" id="PTHR35936:SF19">
    <property type="entry name" value="AMINO-ACID-BINDING PROTEIN YXEM-RELATED"/>
    <property type="match status" value="1"/>
</dbReference>
<feature type="domain" description="Solute-binding protein family 3/N-terminal" evidence="2">
    <location>
        <begin position="78"/>
        <end position="299"/>
    </location>
</feature>
<comment type="caution">
    <text evidence="3">The sequence shown here is derived from an EMBL/GenBank/DDBJ whole genome shotgun (WGS) entry which is preliminary data.</text>
</comment>
<dbReference type="PANTHER" id="PTHR35936">
    <property type="entry name" value="MEMBRANE-BOUND LYTIC MUREIN TRANSGLYCOSYLASE F"/>
    <property type="match status" value="1"/>
</dbReference>
<evidence type="ECO:0000313" key="4">
    <source>
        <dbReference type="Proteomes" id="UP001165962"/>
    </source>
</evidence>
<dbReference type="EMBL" id="JAAOIW010000016">
    <property type="protein sequence ID" value="NHN34156.1"/>
    <property type="molecule type" value="Genomic_DNA"/>
</dbReference>
<dbReference type="SUPFAM" id="SSF53850">
    <property type="entry name" value="Periplasmic binding protein-like II"/>
    <property type="match status" value="1"/>
</dbReference>
<dbReference type="InterPro" id="IPR001638">
    <property type="entry name" value="Solute-binding_3/MltF_N"/>
</dbReference>
<reference evidence="3" key="1">
    <citation type="submission" date="2020-03" db="EMBL/GenBank/DDBJ databases">
        <title>Draft sequencing of Paenibacilllus sp. S3N08.</title>
        <authorList>
            <person name="Kim D.-U."/>
        </authorList>
    </citation>
    <scope>NUCLEOTIDE SEQUENCE</scope>
    <source>
        <strain evidence="3">S3N08</strain>
    </source>
</reference>
<keyword evidence="1" id="KW-0732">Signal</keyword>
<proteinExistence type="predicted"/>
<organism evidence="3 4">
    <name type="scientific">Paenibacillus agricola</name>
    <dbReference type="NCBI Taxonomy" id="2716264"/>
    <lineage>
        <taxon>Bacteria</taxon>
        <taxon>Bacillati</taxon>
        <taxon>Bacillota</taxon>
        <taxon>Bacilli</taxon>
        <taxon>Bacillales</taxon>
        <taxon>Paenibacillaceae</taxon>
        <taxon>Paenibacillus</taxon>
    </lineage>
</organism>